<dbReference type="STRING" id="37546.A0A1B0F967"/>
<dbReference type="EMBL" id="CCAG010022737">
    <property type="status" value="NOT_ANNOTATED_CDS"/>
    <property type="molecule type" value="Genomic_DNA"/>
</dbReference>
<dbReference type="VEuPathDB" id="VectorBase:GMOY000020"/>
<evidence type="ECO:0000313" key="1">
    <source>
        <dbReference type="EnsemblMetazoa" id="GMOY000020-PA"/>
    </source>
</evidence>
<evidence type="ECO:0000313" key="2">
    <source>
        <dbReference type="Proteomes" id="UP000092444"/>
    </source>
</evidence>
<accession>A0A1B0F967</accession>
<dbReference type="Proteomes" id="UP000092444">
    <property type="component" value="Unassembled WGS sequence"/>
</dbReference>
<dbReference type="EnsemblMetazoa" id="GMOY000020-RA">
    <property type="protein sequence ID" value="GMOY000020-PA"/>
    <property type="gene ID" value="GMOY000020"/>
</dbReference>
<name>A0A1B0F967_GLOMM</name>
<sequence length="50" mass="5781">MLLEGHWGDIYTEFGFHPKVIWNVYEECENIKVMSGHTGAILEDHFNTDG</sequence>
<reference evidence="1" key="1">
    <citation type="submission" date="2020-05" db="UniProtKB">
        <authorList>
            <consortium name="EnsemblMetazoa"/>
        </authorList>
    </citation>
    <scope>IDENTIFICATION</scope>
    <source>
        <strain evidence="1">Yale</strain>
    </source>
</reference>
<proteinExistence type="predicted"/>
<keyword evidence="2" id="KW-1185">Reference proteome</keyword>
<protein>
    <submittedName>
        <fullName evidence="1">Uncharacterized protein</fullName>
    </submittedName>
</protein>
<dbReference type="AlphaFoldDB" id="A0A1B0F967"/>
<organism evidence="1 2">
    <name type="scientific">Glossina morsitans morsitans</name>
    <name type="common">Savannah tsetse fly</name>
    <dbReference type="NCBI Taxonomy" id="37546"/>
    <lineage>
        <taxon>Eukaryota</taxon>
        <taxon>Metazoa</taxon>
        <taxon>Ecdysozoa</taxon>
        <taxon>Arthropoda</taxon>
        <taxon>Hexapoda</taxon>
        <taxon>Insecta</taxon>
        <taxon>Pterygota</taxon>
        <taxon>Neoptera</taxon>
        <taxon>Endopterygota</taxon>
        <taxon>Diptera</taxon>
        <taxon>Brachycera</taxon>
        <taxon>Muscomorpha</taxon>
        <taxon>Hippoboscoidea</taxon>
        <taxon>Glossinidae</taxon>
        <taxon>Glossina</taxon>
    </lineage>
</organism>